<dbReference type="InterPro" id="IPR016197">
    <property type="entry name" value="Chromo-like_dom_sf"/>
</dbReference>
<name>A0ABP1R7E5_9HEXA</name>
<dbReference type="InterPro" id="IPR017984">
    <property type="entry name" value="Chromo_dom_subgr"/>
</dbReference>
<evidence type="ECO:0000256" key="1">
    <source>
        <dbReference type="ARBA" id="ARBA00004123"/>
    </source>
</evidence>
<dbReference type="InterPro" id="IPR000953">
    <property type="entry name" value="Chromo/chromo_shadow_dom"/>
</dbReference>
<dbReference type="InterPro" id="IPR023779">
    <property type="entry name" value="Chromodomain_CS"/>
</dbReference>
<evidence type="ECO:0000256" key="3">
    <source>
        <dbReference type="SAM" id="MobiDB-lite"/>
    </source>
</evidence>
<comment type="caution">
    <text evidence="5">The sequence shown here is derived from an EMBL/GenBank/DDBJ whole genome shotgun (WGS) entry which is preliminary data.</text>
</comment>
<dbReference type="PROSITE" id="PS00598">
    <property type="entry name" value="CHROMO_1"/>
    <property type="match status" value="1"/>
</dbReference>
<keyword evidence="2" id="KW-0539">Nucleus</keyword>
<evidence type="ECO:0000256" key="2">
    <source>
        <dbReference type="ARBA" id="ARBA00023242"/>
    </source>
</evidence>
<feature type="domain" description="Chromo" evidence="4">
    <location>
        <begin position="6"/>
        <end position="64"/>
    </location>
</feature>
<feature type="region of interest" description="Disordered" evidence="3">
    <location>
        <begin position="56"/>
        <end position="127"/>
    </location>
</feature>
<proteinExistence type="predicted"/>
<keyword evidence="6" id="KW-1185">Reference proteome</keyword>
<dbReference type="CDD" id="cd00024">
    <property type="entry name" value="CD_CSD"/>
    <property type="match status" value="1"/>
</dbReference>
<dbReference type="Pfam" id="PF00385">
    <property type="entry name" value="Chromo"/>
    <property type="match status" value="1"/>
</dbReference>
<dbReference type="SMART" id="SM00298">
    <property type="entry name" value="CHROMO"/>
    <property type="match status" value="2"/>
</dbReference>
<dbReference type="Proteomes" id="UP001642540">
    <property type="component" value="Unassembled WGS sequence"/>
</dbReference>
<dbReference type="PRINTS" id="PR00504">
    <property type="entry name" value="CHROMODOMAIN"/>
</dbReference>
<dbReference type="SMART" id="SM00300">
    <property type="entry name" value="ChSh"/>
    <property type="match status" value="1"/>
</dbReference>
<dbReference type="Pfam" id="PF01393">
    <property type="entry name" value="Chromo_shadow"/>
    <property type="match status" value="1"/>
</dbReference>
<dbReference type="PANTHER" id="PTHR22812">
    <property type="entry name" value="CHROMOBOX PROTEIN"/>
    <property type="match status" value="1"/>
</dbReference>
<dbReference type="InterPro" id="IPR023780">
    <property type="entry name" value="Chromo_domain"/>
</dbReference>
<sequence>MSSGEYEVEKILKRRIRKGKLEYLLKWKGYGDEDNTWEPKGNIGAALILDFELQNSKKIKKPTNGEEEEPSTRSRKRVPVAPTSLSPPKKTVRVGKSTTKKAKVEKKTDARSTSVRGQRLRDSESEPELKTEFIKDMDEVNGQRHFKIQWEGKDTIELVPASYAKIKWPQQVIAFYEQRIRWETKTSKAPTT</sequence>
<dbReference type="CDD" id="cd00034">
    <property type="entry name" value="CSD"/>
    <property type="match status" value="1"/>
</dbReference>
<feature type="compositionally biased region" description="Basic residues" evidence="3">
    <location>
        <begin position="90"/>
        <end position="104"/>
    </location>
</feature>
<dbReference type="Gene3D" id="2.40.50.40">
    <property type="match status" value="2"/>
</dbReference>
<evidence type="ECO:0000313" key="5">
    <source>
        <dbReference type="EMBL" id="CAL8118114.1"/>
    </source>
</evidence>
<feature type="domain" description="Chromo" evidence="4">
    <location>
        <begin position="129"/>
        <end position="187"/>
    </location>
</feature>
<accession>A0ABP1R7E5</accession>
<protein>
    <recommendedName>
        <fullName evidence="4">Chromo domain-containing protein</fullName>
    </recommendedName>
</protein>
<dbReference type="InterPro" id="IPR008251">
    <property type="entry name" value="Chromo_shadow_dom"/>
</dbReference>
<comment type="subcellular location">
    <subcellularLocation>
        <location evidence="1">Nucleus</location>
    </subcellularLocation>
</comment>
<evidence type="ECO:0000313" key="6">
    <source>
        <dbReference type="Proteomes" id="UP001642540"/>
    </source>
</evidence>
<dbReference type="SUPFAM" id="SSF54160">
    <property type="entry name" value="Chromo domain-like"/>
    <property type="match status" value="2"/>
</dbReference>
<dbReference type="EMBL" id="CAXLJM020000057">
    <property type="protein sequence ID" value="CAL8118114.1"/>
    <property type="molecule type" value="Genomic_DNA"/>
</dbReference>
<reference evidence="5 6" key="1">
    <citation type="submission" date="2024-08" db="EMBL/GenBank/DDBJ databases">
        <authorList>
            <person name="Cucini C."/>
            <person name="Frati F."/>
        </authorList>
    </citation>
    <scope>NUCLEOTIDE SEQUENCE [LARGE SCALE GENOMIC DNA]</scope>
</reference>
<dbReference type="InterPro" id="IPR051219">
    <property type="entry name" value="Heterochromatin_chromo-domain"/>
</dbReference>
<gene>
    <name evidence="5" type="ORF">ODALV1_LOCUS17991</name>
</gene>
<evidence type="ECO:0000259" key="4">
    <source>
        <dbReference type="PROSITE" id="PS50013"/>
    </source>
</evidence>
<organism evidence="5 6">
    <name type="scientific">Orchesella dallaii</name>
    <dbReference type="NCBI Taxonomy" id="48710"/>
    <lineage>
        <taxon>Eukaryota</taxon>
        <taxon>Metazoa</taxon>
        <taxon>Ecdysozoa</taxon>
        <taxon>Arthropoda</taxon>
        <taxon>Hexapoda</taxon>
        <taxon>Collembola</taxon>
        <taxon>Entomobryomorpha</taxon>
        <taxon>Entomobryoidea</taxon>
        <taxon>Orchesellidae</taxon>
        <taxon>Orchesellinae</taxon>
        <taxon>Orchesella</taxon>
    </lineage>
</organism>
<dbReference type="PROSITE" id="PS50013">
    <property type="entry name" value="CHROMO_2"/>
    <property type="match status" value="2"/>
</dbReference>